<dbReference type="PIRSF" id="PIRSF021320">
    <property type="entry name" value="DUF984"/>
    <property type="match status" value="1"/>
</dbReference>
<dbReference type="RefSeq" id="WP_009147191.1">
    <property type="nucleotide sequence ID" value="NZ_CP121471.1"/>
</dbReference>
<dbReference type="HOGENOM" id="CLU_102450_0_0_6"/>
<dbReference type="PANTHER" id="PTHR39203">
    <property type="entry name" value="CYTOPLASMIC PROTEIN-RELATED"/>
    <property type="match status" value="1"/>
</dbReference>
<name>H8YXD0_9GAMM</name>
<keyword evidence="3" id="KW-1185">Reference proteome</keyword>
<dbReference type="Proteomes" id="UP000002964">
    <property type="component" value="Unassembled WGS sequence"/>
</dbReference>
<dbReference type="eggNOG" id="COG4405">
    <property type="taxonomic scope" value="Bacteria"/>
</dbReference>
<dbReference type="InterPro" id="IPR007374">
    <property type="entry name" value="ASCH_domain"/>
</dbReference>
<organism evidence="2 3">
    <name type="scientific">Thiorhodovibrio frisius</name>
    <dbReference type="NCBI Taxonomy" id="631362"/>
    <lineage>
        <taxon>Bacteria</taxon>
        <taxon>Pseudomonadati</taxon>
        <taxon>Pseudomonadota</taxon>
        <taxon>Gammaproteobacteria</taxon>
        <taxon>Chromatiales</taxon>
        <taxon>Chromatiaceae</taxon>
        <taxon>Thiorhodovibrio</taxon>
    </lineage>
</organism>
<dbReference type="EMBL" id="JH603168">
    <property type="protein sequence ID" value="EIC23106.1"/>
    <property type="molecule type" value="Genomic_DNA"/>
</dbReference>
<dbReference type="AlphaFoldDB" id="H8YXD0"/>
<dbReference type="PANTHER" id="PTHR39203:SF1">
    <property type="entry name" value="CYTOPLASMIC PROTEIN"/>
    <property type="match status" value="1"/>
</dbReference>
<dbReference type="InterPro" id="IPR009326">
    <property type="entry name" value="DUF984"/>
</dbReference>
<dbReference type="OrthoDB" id="9807542at2"/>
<dbReference type="Gene3D" id="3.10.400.10">
    <property type="entry name" value="Sulfate adenylyltransferase"/>
    <property type="match status" value="1"/>
</dbReference>
<evidence type="ECO:0000313" key="2">
    <source>
        <dbReference type="EMBL" id="EIC23106.1"/>
    </source>
</evidence>
<gene>
    <name evidence="2" type="ORF">Thi970DRAFT_00758</name>
</gene>
<proteinExistence type="predicted"/>
<reference evidence="3" key="1">
    <citation type="submission" date="2011-06" db="EMBL/GenBank/DDBJ databases">
        <authorList>
            <consortium name="US DOE Joint Genome Institute (JGI-PGF)"/>
            <person name="Lucas S."/>
            <person name="Han J."/>
            <person name="Lapidus A."/>
            <person name="Cheng J.-F."/>
            <person name="Goodwin L."/>
            <person name="Pitluck S."/>
            <person name="Peters L."/>
            <person name="Land M.L."/>
            <person name="Hauser L."/>
            <person name="Vogl K."/>
            <person name="Liu Z."/>
            <person name="Overmann J."/>
            <person name="Frigaard N.-U."/>
            <person name="Bryant D.A."/>
            <person name="Woyke T.J."/>
        </authorList>
    </citation>
    <scope>NUCLEOTIDE SEQUENCE [LARGE SCALE GENOMIC DNA]</scope>
    <source>
        <strain evidence="3">970</strain>
    </source>
</reference>
<evidence type="ECO:0000259" key="1">
    <source>
        <dbReference type="SMART" id="SM01022"/>
    </source>
</evidence>
<dbReference type="SMART" id="SM01022">
    <property type="entry name" value="ASCH"/>
    <property type="match status" value="1"/>
</dbReference>
<sequence length="156" mass="17954">MDSKAKNYLERYLATLPQNVREQYRQFDAYHFCADKENADICAELVVKGEKKATAGLVWSYEAEAEPLPEICKLTVITDWNKTPQCIIETTAVEIKSFKDVDSAFALEEGEGDKTLDSWRSEHWKFFSAECEELNKEPSEEMPVVLERFKVVYLGV</sequence>
<dbReference type="STRING" id="631362.Thi970DRAFT_00758"/>
<protein>
    <recommendedName>
        <fullName evidence="1">ASCH domain-containing protein</fullName>
    </recommendedName>
</protein>
<dbReference type="Pfam" id="PF04266">
    <property type="entry name" value="ASCH"/>
    <property type="match status" value="1"/>
</dbReference>
<dbReference type="CDD" id="cd06553">
    <property type="entry name" value="ASCH_Ef3133_like"/>
    <property type="match status" value="1"/>
</dbReference>
<dbReference type="InterPro" id="IPR015947">
    <property type="entry name" value="PUA-like_sf"/>
</dbReference>
<reference evidence="2 3" key="2">
    <citation type="submission" date="2011-11" db="EMBL/GenBank/DDBJ databases">
        <authorList>
            <consortium name="US DOE Joint Genome Institute"/>
            <person name="Lucas S."/>
            <person name="Han J."/>
            <person name="Lapidus A."/>
            <person name="Cheng J.-F."/>
            <person name="Goodwin L."/>
            <person name="Pitluck S."/>
            <person name="Peters L."/>
            <person name="Ovchinnikova G."/>
            <person name="Zhang X."/>
            <person name="Detter J.C."/>
            <person name="Han C."/>
            <person name="Tapia R."/>
            <person name="Land M."/>
            <person name="Hauser L."/>
            <person name="Kyrpides N."/>
            <person name="Ivanova N."/>
            <person name="Pagani I."/>
            <person name="Vogl K."/>
            <person name="Liu Z."/>
            <person name="Overmann J."/>
            <person name="Frigaard N.-U."/>
            <person name="Bryant D."/>
            <person name="Woyke T."/>
        </authorList>
    </citation>
    <scope>NUCLEOTIDE SEQUENCE [LARGE SCALE GENOMIC DNA]</scope>
    <source>
        <strain evidence="2 3">970</strain>
    </source>
</reference>
<evidence type="ECO:0000313" key="3">
    <source>
        <dbReference type="Proteomes" id="UP000002964"/>
    </source>
</evidence>
<feature type="domain" description="ASCH" evidence="1">
    <location>
        <begin position="30"/>
        <end position="153"/>
    </location>
</feature>
<dbReference type="SUPFAM" id="SSF88697">
    <property type="entry name" value="PUA domain-like"/>
    <property type="match status" value="1"/>
</dbReference>
<accession>H8YXD0</accession>